<accession>A0A418JI01</accession>
<evidence type="ECO:0000313" key="4">
    <source>
        <dbReference type="Proteomes" id="UP000285625"/>
    </source>
</evidence>
<dbReference type="EMBL" id="QXVO01000024">
    <property type="protein sequence ID" value="RIO45056.1"/>
    <property type="molecule type" value="Genomic_DNA"/>
</dbReference>
<name>A0A418JI01_STAHY</name>
<organism evidence="3 4">
    <name type="scientific">Staphylococcus hyicus</name>
    <dbReference type="NCBI Taxonomy" id="1284"/>
    <lineage>
        <taxon>Bacteria</taxon>
        <taxon>Bacillati</taxon>
        <taxon>Bacillota</taxon>
        <taxon>Bacilli</taxon>
        <taxon>Bacillales</taxon>
        <taxon>Staphylococcaceae</taxon>
        <taxon>Staphylococcus</taxon>
    </lineage>
</organism>
<dbReference type="Pfam" id="PF05709">
    <property type="entry name" value="Sipho_tail"/>
    <property type="match status" value="1"/>
</dbReference>
<dbReference type="Gene3D" id="2.60.120.860">
    <property type="match status" value="1"/>
</dbReference>
<protein>
    <submittedName>
        <fullName evidence="3">Phage tail protein</fullName>
    </submittedName>
</protein>
<reference evidence="3 4" key="1">
    <citation type="journal article" date="2016" name="Front. Microbiol.">
        <title>Comprehensive Phylogenetic Analysis of Bovine Non-aureus Staphylococci Species Based on Whole-Genome Sequencing.</title>
        <authorList>
            <person name="Naushad S."/>
            <person name="Barkema H.W."/>
            <person name="Luby C."/>
            <person name="Condas L.A."/>
            <person name="Nobrega D.B."/>
            <person name="Carson D.A."/>
            <person name="De Buck J."/>
        </authorList>
    </citation>
    <scope>NUCLEOTIDE SEQUENCE [LARGE SCALE GENOMIC DNA]</scope>
    <source>
        <strain evidence="3 4">SNUC 5959</strain>
    </source>
</reference>
<dbReference type="InterPro" id="IPR054738">
    <property type="entry name" value="Siphovirus-type_tail_C"/>
</dbReference>
<gene>
    <name evidence="3" type="ORF">BUZ57_08365</name>
</gene>
<dbReference type="Gene3D" id="2.40.30.200">
    <property type="match status" value="1"/>
</dbReference>
<evidence type="ECO:0000313" key="3">
    <source>
        <dbReference type="EMBL" id="RIO45056.1"/>
    </source>
</evidence>
<dbReference type="Proteomes" id="UP000285625">
    <property type="component" value="Unassembled WGS sequence"/>
</dbReference>
<feature type="domain" description="Siphovirus-type tail component RIFT-related" evidence="1">
    <location>
        <begin position="22"/>
        <end position="113"/>
    </location>
</feature>
<proteinExistence type="predicted"/>
<sequence length="504" mass="57635">MNDTIIVNDKTLPWLFVKRGFKIPSFNFAVKTEKVEGRPGSVYQGRSLNEYNFELPLVISNDHLAHSGIKSHDDILNELVKFFNYDKQVKLQFKSKEWYWNAYFEGPIELFSKTENHINVVNLKVVLTDPYKYSAKGNKNTAISDSVSVVNTGTADTPILVEARALKDSTNFLIAKGEQDYFMIGKSEDAYRVNKDIEPFKFNDEFNTVGLRNWTYMPNDTTFGNLPDGGDAMGGKFTLSDLKESIYPSEWGNNTKTNWHGAALYKSLGSSVQDFRIRFKILLRQSAGVGTGKAVAYVVDESNRTMFSVTYVNTAVNKNESSIIVYAYNEHGEARRIYNRLIPFKYHRAKNAHVFMYLERKGQDIKMTNFRYDIDTDPNRTKPIDKDVVVVKDEGKFYQRRARIARMYVGKSAKHANHMSVNILGFSLQELLPKQSDITPIEIRQGDLIQIDTHAQSVTINGDDALKLKDFGSNYFNVETGHTELVISPPETFDTTVKWQDRWL</sequence>
<dbReference type="Pfam" id="PF22768">
    <property type="entry name" value="SPP1_Dit"/>
    <property type="match status" value="1"/>
</dbReference>
<feature type="domain" description="Siphovirus-type tail component C-terminal" evidence="2">
    <location>
        <begin position="442"/>
        <end position="503"/>
    </location>
</feature>
<evidence type="ECO:0000259" key="1">
    <source>
        <dbReference type="Pfam" id="PF05709"/>
    </source>
</evidence>
<dbReference type="RefSeq" id="WP_119635609.1">
    <property type="nucleotide sequence ID" value="NZ_QXVO01000024.1"/>
</dbReference>
<dbReference type="AlphaFoldDB" id="A0A418JI01"/>
<dbReference type="InterPro" id="IPR008841">
    <property type="entry name" value="Siphovirus-type_tail_N"/>
</dbReference>
<evidence type="ECO:0000259" key="2">
    <source>
        <dbReference type="Pfam" id="PF22768"/>
    </source>
</evidence>
<comment type="caution">
    <text evidence="3">The sequence shown here is derived from an EMBL/GenBank/DDBJ whole genome shotgun (WGS) entry which is preliminary data.</text>
</comment>